<dbReference type="AlphaFoldDB" id="A0A0G0I4F4"/>
<protein>
    <recommendedName>
        <fullName evidence="1">Phospholipid/glycerol acyltransferase domain-containing protein</fullName>
    </recommendedName>
</protein>
<dbReference type="InterPro" id="IPR002123">
    <property type="entry name" value="Plipid/glycerol_acylTrfase"/>
</dbReference>
<evidence type="ECO:0000313" key="2">
    <source>
        <dbReference type="EMBL" id="KKQ50188.1"/>
    </source>
</evidence>
<evidence type="ECO:0000259" key="1">
    <source>
        <dbReference type="SMART" id="SM00563"/>
    </source>
</evidence>
<dbReference type="Proteomes" id="UP000034231">
    <property type="component" value="Unassembled WGS sequence"/>
</dbReference>
<gene>
    <name evidence="2" type="ORF">US68_C0008G0073</name>
</gene>
<dbReference type="SUPFAM" id="SSF69593">
    <property type="entry name" value="Glycerol-3-phosphate (1)-acyltransferase"/>
    <property type="match status" value="1"/>
</dbReference>
<sequence>MPRSLYSTFGVRKILRPINKNLKNHGLSPTLKAIVTKLSRSFTINVSNDTKKILKNNRVLLICNHPAQSDVLLLLAAVPHRPKIFLVIMHGVLSILPAINKHLIPVYISHRINNDSRPDWKVRLLNKIHFSPEYSQEVAHQKNIKSITLATQKIDEGSLLAVFPAGGSKNGRDFLPGVGHIVKNLKYPETTKIVMAHVSGTSVFDFLRIVPFVSKVLPRFKIEFSDALNATDFSGDNARQISGHLQSVYDQWSLPYEPLPKFKYAALYLRSLLFFLLFRS</sequence>
<dbReference type="Pfam" id="PF01553">
    <property type="entry name" value="Acyltransferase"/>
    <property type="match status" value="1"/>
</dbReference>
<reference evidence="2 3" key="1">
    <citation type="journal article" date="2015" name="Nature">
        <title>rRNA introns, odd ribosomes, and small enigmatic genomes across a large radiation of phyla.</title>
        <authorList>
            <person name="Brown C.T."/>
            <person name="Hug L.A."/>
            <person name="Thomas B.C."/>
            <person name="Sharon I."/>
            <person name="Castelle C.J."/>
            <person name="Singh A."/>
            <person name="Wilkins M.J."/>
            <person name="Williams K.H."/>
            <person name="Banfield J.F."/>
        </authorList>
    </citation>
    <scope>NUCLEOTIDE SEQUENCE [LARGE SCALE GENOMIC DNA]</scope>
</reference>
<dbReference type="SMART" id="SM00563">
    <property type="entry name" value="PlsC"/>
    <property type="match status" value="1"/>
</dbReference>
<comment type="caution">
    <text evidence="2">The sequence shown here is derived from an EMBL/GenBank/DDBJ whole genome shotgun (WGS) entry which is preliminary data.</text>
</comment>
<proteinExistence type="predicted"/>
<organism evidence="2 3">
    <name type="scientific">Candidatus Shapirobacteria bacterium GW2011_GWE1_38_10</name>
    <dbReference type="NCBI Taxonomy" id="1618488"/>
    <lineage>
        <taxon>Bacteria</taxon>
        <taxon>Candidatus Shapironibacteriota</taxon>
    </lineage>
</organism>
<dbReference type="GO" id="GO:0016746">
    <property type="term" value="F:acyltransferase activity"/>
    <property type="evidence" value="ECO:0007669"/>
    <property type="project" value="InterPro"/>
</dbReference>
<feature type="domain" description="Phospholipid/glycerol acyltransferase" evidence="1">
    <location>
        <begin position="59"/>
        <end position="217"/>
    </location>
</feature>
<dbReference type="EMBL" id="LBTX01000008">
    <property type="protein sequence ID" value="KKQ50188.1"/>
    <property type="molecule type" value="Genomic_DNA"/>
</dbReference>
<evidence type="ECO:0000313" key="3">
    <source>
        <dbReference type="Proteomes" id="UP000034231"/>
    </source>
</evidence>
<name>A0A0G0I4F4_9BACT</name>
<accession>A0A0G0I4F4</accession>